<evidence type="ECO:0000256" key="6">
    <source>
        <dbReference type="ARBA" id="ARBA00022691"/>
    </source>
</evidence>
<reference evidence="15 16" key="1">
    <citation type="submission" date="2019-08" db="EMBL/GenBank/DDBJ databases">
        <title>In-depth cultivation of the pig gut microbiome towards novel bacterial diversity and tailored functional studies.</title>
        <authorList>
            <person name="Wylensek D."/>
            <person name="Hitch T.C.A."/>
            <person name="Clavel T."/>
        </authorList>
    </citation>
    <scope>NUCLEOTIDE SEQUENCE [LARGE SCALE GENOMIC DNA]</scope>
    <source>
        <strain evidence="15 16">BL-389-WT-3D</strain>
    </source>
</reference>
<dbReference type="Proteomes" id="UP000462363">
    <property type="component" value="Unassembled WGS sequence"/>
</dbReference>
<evidence type="ECO:0000259" key="11">
    <source>
        <dbReference type="Pfam" id="PF00590"/>
    </source>
</evidence>
<protein>
    <recommendedName>
        <fullName evidence="9">Porphobilinogen deaminase</fullName>
        <shortName evidence="9">PBG</shortName>
        <ecNumber evidence="9">2.5.1.61</ecNumber>
    </recommendedName>
    <alternativeName>
        <fullName evidence="9">Hydroxymethylbilane synthase</fullName>
        <shortName evidence="9">HMBS</shortName>
    </alternativeName>
    <alternativeName>
        <fullName evidence="9">Pre-uroporphyrinogen synthase</fullName>
    </alternativeName>
</protein>
<dbReference type="PROSITE" id="PS00533">
    <property type="entry name" value="PORPHOBILINOGEN_DEAM"/>
    <property type="match status" value="1"/>
</dbReference>
<feature type="domain" description="Porphobilinogen deaminase C-terminal" evidence="14">
    <location>
        <begin position="224"/>
        <end position="290"/>
    </location>
</feature>
<dbReference type="NCBIfam" id="TIGR01469">
    <property type="entry name" value="cobA_cysG_Cterm"/>
    <property type="match status" value="1"/>
</dbReference>
<dbReference type="GeneID" id="93982570"/>
<evidence type="ECO:0000256" key="5">
    <source>
        <dbReference type="ARBA" id="ARBA00022679"/>
    </source>
</evidence>
<dbReference type="InterPro" id="IPR035996">
    <property type="entry name" value="4pyrrol_Methylase_sf"/>
</dbReference>
<dbReference type="GO" id="GO:0005737">
    <property type="term" value="C:cytoplasm"/>
    <property type="evidence" value="ECO:0007669"/>
    <property type="project" value="UniProtKB-UniRule"/>
</dbReference>
<dbReference type="FunFam" id="3.40.1010.10:FF:000001">
    <property type="entry name" value="Siroheme synthase"/>
    <property type="match status" value="1"/>
</dbReference>
<dbReference type="Pfam" id="PF00590">
    <property type="entry name" value="TP_methylase"/>
    <property type="match status" value="1"/>
</dbReference>
<dbReference type="SUPFAM" id="SSF69618">
    <property type="entry name" value="HemD-like"/>
    <property type="match status" value="1"/>
</dbReference>
<evidence type="ECO:0000256" key="10">
    <source>
        <dbReference type="RuleBase" id="RU003960"/>
    </source>
</evidence>
<comment type="cofactor">
    <cofactor evidence="9">
        <name>dipyrromethane</name>
        <dbReference type="ChEBI" id="CHEBI:60342"/>
    </cofactor>
    <text evidence="9">Binds 1 dipyrromethane group covalently.</text>
</comment>
<dbReference type="InterPro" id="IPR000860">
    <property type="entry name" value="HemC"/>
</dbReference>
<dbReference type="SUPFAM" id="SSF54782">
    <property type="entry name" value="Porphobilinogen deaminase (hydroxymethylbilane synthase), C-terminal domain"/>
    <property type="match status" value="1"/>
</dbReference>
<sequence length="803" mass="88675">MSRKIVVGSRESRLAIIQTEKVMEHIRRSHPKIELEMMTMETTGDKRLDVTLDQIGGKGLFVKELDKALLDGRIDLAVHSLKDMPMDESKVIPIVRYSPREDVRDVLVLPKGVEEWDGRGIIGCSSFRRRIQAKRLFKEAEFRSVRGNVITRLEKLDRGEYDALILAAAGLKRLGLEYRISRYFSTDEILPAAGQGTMAVQGRIDMNYDFLEGYGKKEDAYIAKGERAFVRYLDGGCSSPVAAYGEVIDGQLLMKGLYYMEETGNYAIGSKSGPVEEAEKIGRELAISMEAEYGNPDLEQRQKCQGKVWLVGAGPGDIGLMTVKGQAVLEDADVVVYDHLVGKDILASIRKEKTFIDVGKVAGHHPIPQEEINQILVREAKKGCKVARLKGGDPFLFGRGGEELEELARHKIPFEVVPGVTSSLAVPAYNGIPVTHRDYASSLHIVTGHQKEGQEQPVNYRALVESEGTLVFLMGVTALPQIMASLLEAGIDPEMPAAVLQDGTTAGQKKVVSTVARLPDAATEADIRPPAIIVVGKVCALSETLSWYEELPLMGMRVLVTRPRELASSMAEKLRLLGADVLEVPAIDTIPVKENHRLRQSFEKIEEYDWIVFTSQIGVRIFFEEMEKAKVDVRRLHAAKFAVIGEGTARALRQKGIHADLMPKVYDGVSLARLLAGQDIEEKKILVPRAAIANPQLVPILQEAKAMVDDIPIYTTIYQQCKGFDLKEEIEKGKIDCVAFTSSSTVEGFADVSKGADYSKIKAACIGKQTACTAQKYGLDCYVASKATIDDLITLIERIRTER</sequence>
<evidence type="ECO:0000256" key="8">
    <source>
        <dbReference type="ARBA" id="ARBA00048169"/>
    </source>
</evidence>
<dbReference type="CDD" id="cd13647">
    <property type="entry name" value="PBP2_PBGD_2"/>
    <property type="match status" value="1"/>
</dbReference>
<feature type="domain" description="Porphobilinogen deaminase N-terminal" evidence="12">
    <location>
        <begin position="5"/>
        <end position="205"/>
    </location>
</feature>
<organism evidence="15 16">
    <name type="scientific">Clostridium scindens (strain JCM 10418 / VPI 12708)</name>
    <dbReference type="NCBI Taxonomy" id="29347"/>
    <lineage>
        <taxon>Bacteria</taxon>
        <taxon>Bacillati</taxon>
        <taxon>Bacillota</taxon>
        <taxon>Clostridia</taxon>
        <taxon>Lachnospirales</taxon>
        <taxon>Lachnospiraceae</taxon>
    </lineage>
</organism>
<keyword evidence="7 9" id="KW-0627">Porphyrin biosynthesis</keyword>
<dbReference type="SUPFAM" id="SSF53790">
    <property type="entry name" value="Tetrapyrrole methylase"/>
    <property type="match status" value="1"/>
</dbReference>
<gene>
    <name evidence="15" type="primary">cobA</name>
    <name evidence="9" type="synonym">hemC</name>
    <name evidence="15" type="ORF">FYJ37_09165</name>
</gene>
<dbReference type="SUPFAM" id="SSF53850">
    <property type="entry name" value="Periplasmic binding protein-like II"/>
    <property type="match status" value="1"/>
</dbReference>
<dbReference type="InterPro" id="IPR022417">
    <property type="entry name" value="Porphobilin_deaminase_N"/>
</dbReference>
<keyword evidence="4 10" id="KW-0489">Methyltransferase</keyword>
<comment type="function">
    <text evidence="1 9">Tetrapolymerization of the monopyrrole PBG into the hydroxymethylbilane pre-uroporphyrinogen in several discrete steps.</text>
</comment>
<feature type="domain" description="Tetrapyrrole biosynthesis uroporphyrinogen III synthase" evidence="13">
    <location>
        <begin position="569"/>
        <end position="793"/>
    </location>
</feature>
<dbReference type="RefSeq" id="WP_004608270.1">
    <property type="nucleotide sequence ID" value="NZ_AP024846.1"/>
</dbReference>
<dbReference type="GO" id="GO:0004851">
    <property type="term" value="F:uroporphyrin-III C-methyltransferase activity"/>
    <property type="evidence" value="ECO:0007669"/>
    <property type="project" value="UniProtKB-ARBA"/>
</dbReference>
<dbReference type="PANTHER" id="PTHR45790">
    <property type="entry name" value="SIROHEME SYNTHASE-RELATED"/>
    <property type="match status" value="1"/>
</dbReference>
<comment type="subunit">
    <text evidence="3 9">Monomer.</text>
</comment>
<dbReference type="PRINTS" id="PR00151">
    <property type="entry name" value="PORPHBDMNASE"/>
</dbReference>
<dbReference type="InterPro" id="IPR022418">
    <property type="entry name" value="Porphobilinogen_deaminase_C"/>
</dbReference>
<evidence type="ECO:0000313" key="16">
    <source>
        <dbReference type="Proteomes" id="UP000462363"/>
    </source>
</evidence>
<dbReference type="Pfam" id="PF02602">
    <property type="entry name" value="HEM4"/>
    <property type="match status" value="1"/>
</dbReference>
<dbReference type="Pfam" id="PF03900">
    <property type="entry name" value="Porphobil_deamC"/>
    <property type="match status" value="1"/>
</dbReference>
<comment type="catalytic activity">
    <reaction evidence="8 9">
        <text>4 porphobilinogen + H2O = hydroxymethylbilane + 4 NH4(+)</text>
        <dbReference type="Rhea" id="RHEA:13185"/>
        <dbReference type="ChEBI" id="CHEBI:15377"/>
        <dbReference type="ChEBI" id="CHEBI:28938"/>
        <dbReference type="ChEBI" id="CHEBI:57845"/>
        <dbReference type="ChEBI" id="CHEBI:58126"/>
        <dbReference type="EC" id="2.5.1.61"/>
    </reaction>
</comment>
<evidence type="ECO:0000256" key="4">
    <source>
        <dbReference type="ARBA" id="ARBA00022603"/>
    </source>
</evidence>
<dbReference type="GO" id="GO:0032259">
    <property type="term" value="P:methylation"/>
    <property type="evidence" value="ECO:0007669"/>
    <property type="project" value="UniProtKB-KW"/>
</dbReference>
<dbReference type="Gene3D" id="3.30.950.10">
    <property type="entry name" value="Methyltransferase, Cobalt-precorrin-4 Transmethylase, Domain 2"/>
    <property type="match status" value="1"/>
</dbReference>
<dbReference type="PROSITE" id="PS00839">
    <property type="entry name" value="SUMT_1"/>
    <property type="match status" value="1"/>
</dbReference>
<comment type="similarity">
    <text evidence="2 9">Belongs to the HMBS family.</text>
</comment>
<dbReference type="CDD" id="cd11642">
    <property type="entry name" value="SUMT"/>
    <property type="match status" value="1"/>
</dbReference>
<proteinExistence type="inferred from homology"/>
<dbReference type="PROSITE" id="PS00840">
    <property type="entry name" value="SUMT_2"/>
    <property type="match status" value="1"/>
</dbReference>
<dbReference type="EMBL" id="VUMB01000016">
    <property type="protein sequence ID" value="MSS40520.1"/>
    <property type="molecule type" value="Genomic_DNA"/>
</dbReference>
<dbReference type="NCBIfam" id="NF004790">
    <property type="entry name" value="PRK06136.1"/>
    <property type="match status" value="1"/>
</dbReference>
<dbReference type="InterPro" id="IPR014776">
    <property type="entry name" value="4pyrrole_Mease_sub2"/>
</dbReference>
<evidence type="ECO:0000256" key="3">
    <source>
        <dbReference type="ARBA" id="ARBA00011245"/>
    </source>
</evidence>
<dbReference type="Gene3D" id="3.40.1010.10">
    <property type="entry name" value="Cobalt-precorrin-4 Transmethylase, Domain 1"/>
    <property type="match status" value="1"/>
</dbReference>
<evidence type="ECO:0000256" key="1">
    <source>
        <dbReference type="ARBA" id="ARBA00002869"/>
    </source>
</evidence>
<comment type="similarity">
    <text evidence="10">Belongs to the precorrin methyltransferase family.</text>
</comment>
<evidence type="ECO:0000256" key="9">
    <source>
        <dbReference type="HAMAP-Rule" id="MF_00260"/>
    </source>
</evidence>
<dbReference type="InterPro" id="IPR022419">
    <property type="entry name" value="Porphobilin_deaminase_cofac_BS"/>
</dbReference>
<dbReference type="GO" id="GO:0004418">
    <property type="term" value="F:hydroxymethylbilane synthase activity"/>
    <property type="evidence" value="ECO:0007669"/>
    <property type="project" value="UniProtKB-UniRule"/>
</dbReference>
<dbReference type="Gene3D" id="3.40.50.10090">
    <property type="match status" value="2"/>
</dbReference>
<dbReference type="AlphaFoldDB" id="A0A844F8I8"/>
<dbReference type="InterPro" id="IPR003754">
    <property type="entry name" value="4pyrrol_synth_uPrphyn_synth"/>
</dbReference>
<evidence type="ECO:0000259" key="13">
    <source>
        <dbReference type="Pfam" id="PF02602"/>
    </source>
</evidence>
<dbReference type="InterPro" id="IPR036108">
    <property type="entry name" value="4pyrrol_syn_uPrphyn_synt_sf"/>
</dbReference>
<name>A0A844F8I8_CLOSV</name>
<comment type="caution">
    <text evidence="15">The sequence shown here is derived from an EMBL/GenBank/DDBJ whole genome shotgun (WGS) entry which is preliminary data.</text>
</comment>
<dbReference type="GO" id="GO:0019354">
    <property type="term" value="P:siroheme biosynthetic process"/>
    <property type="evidence" value="ECO:0007669"/>
    <property type="project" value="InterPro"/>
</dbReference>
<dbReference type="Pfam" id="PF01379">
    <property type="entry name" value="Porphobil_deam"/>
    <property type="match status" value="1"/>
</dbReference>
<keyword evidence="6" id="KW-0949">S-adenosyl-L-methionine</keyword>
<comment type="miscellaneous">
    <text evidence="9">The porphobilinogen subunits are added to the dipyrromethane group.</text>
</comment>
<dbReference type="PANTHER" id="PTHR45790:SF3">
    <property type="entry name" value="S-ADENOSYL-L-METHIONINE-DEPENDENT UROPORPHYRINOGEN III METHYLTRANSFERASE, CHLOROPLASTIC"/>
    <property type="match status" value="1"/>
</dbReference>
<feature type="modified residue" description="S-(dipyrrolylmethanemethyl)cysteine" evidence="9">
    <location>
        <position position="237"/>
    </location>
</feature>
<dbReference type="NCBIfam" id="TIGR00212">
    <property type="entry name" value="hemC"/>
    <property type="match status" value="1"/>
</dbReference>
<evidence type="ECO:0000259" key="14">
    <source>
        <dbReference type="Pfam" id="PF03900"/>
    </source>
</evidence>
<dbReference type="CDD" id="cd06578">
    <property type="entry name" value="HemD"/>
    <property type="match status" value="1"/>
</dbReference>
<dbReference type="InterPro" id="IPR050161">
    <property type="entry name" value="Siro_Cobalamin_biosynth"/>
</dbReference>
<dbReference type="FunFam" id="3.40.190.10:FF:000005">
    <property type="entry name" value="Porphobilinogen deaminase"/>
    <property type="match status" value="1"/>
</dbReference>
<evidence type="ECO:0000256" key="7">
    <source>
        <dbReference type="ARBA" id="ARBA00023244"/>
    </source>
</evidence>
<dbReference type="FunFam" id="3.30.950.10:FF:000001">
    <property type="entry name" value="Siroheme synthase"/>
    <property type="match status" value="1"/>
</dbReference>
<dbReference type="Gene3D" id="3.30.160.40">
    <property type="entry name" value="Porphobilinogen deaminase, C-terminal domain"/>
    <property type="match status" value="1"/>
</dbReference>
<evidence type="ECO:0000256" key="2">
    <source>
        <dbReference type="ARBA" id="ARBA00005638"/>
    </source>
</evidence>
<evidence type="ECO:0000259" key="12">
    <source>
        <dbReference type="Pfam" id="PF01379"/>
    </source>
</evidence>
<dbReference type="InterPro" id="IPR014777">
    <property type="entry name" value="4pyrrole_Mease_sub1"/>
</dbReference>
<dbReference type="InterPro" id="IPR036803">
    <property type="entry name" value="Porphobilinogen_deaminase_C_sf"/>
</dbReference>
<dbReference type="InterPro" id="IPR006366">
    <property type="entry name" value="CobA/CysG_C"/>
</dbReference>
<dbReference type="Gene3D" id="3.40.190.10">
    <property type="entry name" value="Periplasmic binding protein-like II"/>
    <property type="match status" value="2"/>
</dbReference>
<keyword evidence="5 9" id="KW-0808">Transferase</keyword>
<accession>A0A844F8I8</accession>
<feature type="domain" description="Tetrapyrrole methylase" evidence="11">
    <location>
        <begin position="307"/>
        <end position="518"/>
    </location>
</feature>
<dbReference type="InterPro" id="IPR003043">
    <property type="entry name" value="Uropor_MeTrfase_CS"/>
</dbReference>
<dbReference type="InterPro" id="IPR000878">
    <property type="entry name" value="4pyrrol_Mease"/>
</dbReference>
<evidence type="ECO:0000313" key="15">
    <source>
        <dbReference type="EMBL" id="MSS40520.1"/>
    </source>
</evidence>
<dbReference type="HAMAP" id="MF_00260">
    <property type="entry name" value="Porphobil_deam"/>
    <property type="match status" value="1"/>
</dbReference>
<dbReference type="GO" id="GO:0006782">
    <property type="term" value="P:protoporphyrinogen IX biosynthetic process"/>
    <property type="evidence" value="ECO:0007669"/>
    <property type="project" value="UniProtKB-UniRule"/>
</dbReference>
<dbReference type="GO" id="GO:0004852">
    <property type="term" value="F:uroporphyrinogen-III synthase activity"/>
    <property type="evidence" value="ECO:0007669"/>
    <property type="project" value="InterPro"/>
</dbReference>
<dbReference type="EC" id="2.5.1.61" evidence="9"/>